<evidence type="ECO:0000256" key="1">
    <source>
        <dbReference type="SAM" id="Phobius"/>
    </source>
</evidence>
<keyword evidence="1" id="KW-1133">Transmembrane helix</keyword>
<dbReference type="RefSeq" id="WP_092562561.1">
    <property type="nucleotide sequence ID" value="NZ_FNQV01000004.1"/>
</dbReference>
<feature type="transmembrane region" description="Helical" evidence="1">
    <location>
        <begin position="77"/>
        <end position="94"/>
    </location>
</feature>
<evidence type="ECO:0000313" key="3">
    <source>
        <dbReference type="Proteomes" id="UP000199288"/>
    </source>
</evidence>
<feature type="transmembrane region" description="Helical" evidence="1">
    <location>
        <begin position="12"/>
        <end position="29"/>
    </location>
</feature>
<dbReference type="Proteomes" id="UP000199288">
    <property type="component" value="Unassembled WGS sequence"/>
</dbReference>
<keyword evidence="1" id="KW-0812">Transmembrane</keyword>
<keyword evidence="3" id="KW-1185">Reference proteome</keyword>
<name>A0A1H3Y3X6_9ACTO</name>
<feature type="transmembrane region" description="Helical" evidence="1">
    <location>
        <begin position="41"/>
        <end position="57"/>
    </location>
</feature>
<dbReference type="EMBL" id="FNQV01000004">
    <property type="protein sequence ID" value="SEA05781.1"/>
    <property type="molecule type" value="Genomic_DNA"/>
</dbReference>
<sequence>MTDDGDRFSVRCWWGVLALFLAGLALWWYGHHYASAVSDSGYRLGFAIITLGVGYLSYRIKAPDTQGWRSTAKIRRFVSMCAAVGAGLTLSYVTDSVRTQLEGLEVPAYPRWQSNAGLLLLMLLFAQAFLVGFLTRDGRGADSSPEGVTSPR</sequence>
<reference evidence="3" key="1">
    <citation type="submission" date="2016-10" db="EMBL/GenBank/DDBJ databases">
        <authorList>
            <person name="Varghese N."/>
            <person name="Submissions S."/>
        </authorList>
    </citation>
    <scope>NUCLEOTIDE SEQUENCE [LARGE SCALE GENOMIC DNA]</scope>
    <source>
        <strain evidence="3">KPR-1</strain>
    </source>
</reference>
<gene>
    <name evidence="2" type="ORF">SAMN02910418_00838</name>
</gene>
<evidence type="ECO:0000313" key="2">
    <source>
        <dbReference type="EMBL" id="SEA05781.1"/>
    </source>
</evidence>
<protein>
    <submittedName>
        <fullName evidence="2">Uncharacterized protein</fullName>
    </submittedName>
</protein>
<organism evidence="2 3">
    <name type="scientific">Bowdeniella nasicola</name>
    <dbReference type="NCBI Taxonomy" id="208480"/>
    <lineage>
        <taxon>Bacteria</taxon>
        <taxon>Bacillati</taxon>
        <taxon>Actinomycetota</taxon>
        <taxon>Actinomycetes</taxon>
        <taxon>Actinomycetales</taxon>
        <taxon>Actinomycetaceae</taxon>
        <taxon>Bowdeniella</taxon>
    </lineage>
</organism>
<keyword evidence="1" id="KW-0472">Membrane</keyword>
<proteinExistence type="predicted"/>
<dbReference type="AlphaFoldDB" id="A0A1H3Y3X6"/>
<feature type="transmembrane region" description="Helical" evidence="1">
    <location>
        <begin position="114"/>
        <end position="134"/>
    </location>
</feature>
<accession>A0A1H3Y3X6</accession>